<dbReference type="Proteomes" id="UP000245423">
    <property type="component" value="Chromosome 1"/>
</dbReference>
<keyword evidence="19" id="KW-1185">Reference proteome</keyword>
<dbReference type="GO" id="GO:0071555">
    <property type="term" value="P:cell wall organization"/>
    <property type="evidence" value="ECO:0007669"/>
    <property type="project" value="UniProtKB-KW"/>
</dbReference>
<dbReference type="NCBIfam" id="TIGR00753">
    <property type="entry name" value="undec_PP_bacA"/>
    <property type="match status" value="1"/>
</dbReference>
<organism evidence="18 19">
    <name type="scientific">[Clostridium] ultunense Esp</name>
    <dbReference type="NCBI Taxonomy" id="1288971"/>
    <lineage>
        <taxon>Bacteria</taxon>
        <taxon>Bacillati</taxon>
        <taxon>Bacillota</taxon>
        <taxon>Tissierellia</taxon>
        <taxon>Tissierellales</taxon>
        <taxon>Tepidimicrobiaceae</taxon>
        <taxon>Schnuerera</taxon>
    </lineage>
</organism>
<feature type="transmembrane region" description="Helical" evidence="17">
    <location>
        <begin position="102"/>
        <end position="120"/>
    </location>
</feature>
<evidence type="ECO:0000256" key="4">
    <source>
        <dbReference type="ARBA" id="ARBA00021581"/>
    </source>
</evidence>
<reference evidence="18 19" key="1">
    <citation type="submission" date="2016-11" db="EMBL/GenBank/DDBJ databases">
        <authorList>
            <person name="Manzoor S."/>
        </authorList>
    </citation>
    <scope>NUCLEOTIDE SEQUENCE [LARGE SCALE GENOMIC DNA]</scope>
    <source>
        <strain evidence="18">Clostridium ultunense strain Esp</strain>
    </source>
</reference>
<evidence type="ECO:0000256" key="13">
    <source>
        <dbReference type="ARBA" id="ARBA00023316"/>
    </source>
</evidence>
<comment type="similarity">
    <text evidence="2 17">Belongs to the UppP family.</text>
</comment>
<feature type="transmembrane region" description="Helical" evidence="17">
    <location>
        <begin position="202"/>
        <end position="222"/>
    </location>
</feature>
<dbReference type="GO" id="GO:0046677">
    <property type="term" value="P:response to antibiotic"/>
    <property type="evidence" value="ECO:0007669"/>
    <property type="project" value="UniProtKB-UniRule"/>
</dbReference>
<evidence type="ECO:0000256" key="1">
    <source>
        <dbReference type="ARBA" id="ARBA00004651"/>
    </source>
</evidence>
<evidence type="ECO:0000256" key="2">
    <source>
        <dbReference type="ARBA" id="ARBA00010621"/>
    </source>
</evidence>
<evidence type="ECO:0000313" key="19">
    <source>
        <dbReference type="Proteomes" id="UP000245423"/>
    </source>
</evidence>
<dbReference type="EC" id="3.6.1.27" evidence="3 17"/>
<evidence type="ECO:0000256" key="7">
    <source>
        <dbReference type="ARBA" id="ARBA00022801"/>
    </source>
</evidence>
<comment type="catalytic activity">
    <reaction evidence="16 17">
        <text>di-trans,octa-cis-undecaprenyl diphosphate + H2O = di-trans,octa-cis-undecaprenyl phosphate + phosphate + H(+)</text>
        <dbReference type="Rhea" id="RHEA:28094"/>
        <dbReference type="ChEBI" id="CHEBI:15377"/>
        <dbReference type="ChEBI" id="CHEBI:15378"/>
        <dbReference type="ChEBI" id="CHEBI:43474"/>
        <dbReference type="ChEBI" id="CHEBI:58405"/>
        <dbReference type="ChEBI" id="CHEBI:60392"/>
        <dbReference type="EC" id="3.6.1.27"/>
    </reaction>
</comment>
<feature type="transmembrane region" description="Helical" evidence="17">
    <location>
        <begin position="12"/>
        <end position="39"/>
    </location>
</feature>
<dbReference type="HAMAP" id="MF_01006">
    <property type="entry name" value="Undec_diphosphatase"/>
    <property type="match status" value="1"/>
</dbReference>
<dbReference type="InterPro" id="IPR003824">
    <property type="entry name" value="UppP"/>
</dbReference>
<evidence type="ECO:0000256" key="10">
    <source>
        <dbReference type="ARBA" id="ARBA00022989"/>
    </source>
</evidence>
<evidence type="ECO:0000256" key="12">
    <source>
        <dbReference type="ARBA" id="ARBA00023251"/>
    </source>
</evidence>
<comment type="function">
    <text evidence="17">Catalyzes the dephosphorylation of undecaprenyl diphosphate (UPP). Confers resistance to bacitracin.</text>
</comment>
<dbReference type="PANTHER" id="PTHR30622">
    <property type="entry name" value="UNDECAPRENYL-DIPHOSPHATASE"/>
    <property type="match status" value="1"/>
</dbReference>
<evidence type="ECO:0000256" key="9">
    <source>
        <dbReference type="ARBA" id="ARBA00022984"/>
    </source>
</evidence>
<dbReference type="GO" id="GO:0050380">
    <property type="term" value="F:undecaprenyl-diphosphatase activity"/>
    <property type="evidence" value="ECO:0007669"/>
    <property type="project" value="UniProtKB-UniRule"/>
</dbReference>
<dbReference type="EMBL" id="LT669839">
    <property type="protein sequence ID" value="SHD77072.1"/>
    <property type="molecule type" value="Genomic_DNA"/>
</dbReference>
<evidence type="ECO:0000256" key="14">
    <source>
        <dbReference type="ARBA" id="ARBA00032707"/>
    </source>
</evidence>
<dbReference type="GO" id="GO:0009252">
    <property type="term" value="P:peptidoglycan biosynthetic process"/>
    <property type="evidence" value="ECO:0007669"/>
    <property type="project" value="UniProtKB-KW"/>
</dbReference>
<protein>
    <recommendedName>
        <fullName evidence="4 17">Undecaprenyl-diphosphatase</fullName>
        <ecNumber evidence="3 17">3.6.1.27</ecNumber>
    </recommendedName>
    <alternativeName>
        <fullName evidence="15 17">Bacitracin resistance protein</fullName>
    </alternativeName>
    <alternativeName>
        <fullName evidence="14 17">Undecaprenyl pyrophosphate phosphatase</fullName>
    </alternativeName>
</protein>
<evidence type="ECO:0000256" key="6">
    <source>
        <dbReference type="ARBA" id="ARBA00022692"/>
    </source>
</evidence>
<feature type="transmembrane region" description="Helical" evidence="17">
    <location>
        <begin position="59"/>
        <end position="81"/>
    </location>
</feature>
<comment type="miscellaneous">
    <text evidence="17">Bacitracin is thought to be involved in the inhibition of peptidoglycan synthesis by sequestering undecaprenyl diphosphate, thereby reducing the pool of lipid carrier available.</text>
</comment>
<keyword evidence="13 17" id="KW-0961">Cell wall biogenesis/degradation</keyword>
<evidence type="ECO:0000256" key="3">
    <source>
        <dbReference type="ARBA" id="ARBA00012374"/>
    </source>
</evidence>
<feature type="transmembrane region" description="Helical" evidence="17">
    <location>
        <begin position="132"/>
        <end position="150"/>
    </location>
</feature>
<evidence type="ECO:0000256" key="15">
    <source>
        <dbReference type="ARBA" id="ARBA00032932"/>
    </source>
</evidence>
<feature type="transmembrane region" description="Helical" evidence="17">
    <location>
        <begin position="268"/>
        <end position="285"/>
    </location>
</feature>
<name>A0A1M4PNL4_9FIRM</name>
<feature type="transmembrane region" description="Helical" evidence="17">
    <location>
        <begin position="162"/>
        <end position="182"/>
    </location>
</feature>
<evidence type="ECO:0000313" key="18">
    <source>
        <dbReference type="EMBL" id="SHD77072.1"/>
    </source>
</evidence>
<evidence type="ECO:0000256" key="11">
    <source>
        <dbReference type="ARBA" id="ARBA00023136"/>
    </source>
</evidence>
<gene>
    <name evidence="17 18" type="primary">uppP</name>
    <name evidence="18" type="ORF">CUESP1_1709</name>
</gene>
<keyword evidence="9 17" id="KW-0573">Peptidoglycan synthesis</keyword>
<dbReference type="Pfam" id="PF02673">
    <property type="entry name" value="BacA"/>
    <property type="match status" value="1"/>
</dbReference>
<feature type="transmembrane region" description="Helical" evidence="17">
    <location>
        <begin position="234"/>
        <end position="256"/>
    </location>
</feature>
<sequence length="286" mass="31543">MRIGNKGGIDLTLVQAIILGVFQGIAEFLPISSSGHLVILQHFFGITEGNLFFAEMLHFGTLVSIVIVYFNDIIKIVVEFIKMIKNWIIEKKLKIKNDYQKLGLLIIIGSIPTAIIGLAFEDFFEKLYSSSILPIGIAFIITGALLWVANNQSYENKKVKNMSFLDGLIIGTFQGIAIVPGISRSGSTIVAGLFRGLNRSLATEFSFLLALPATFGAGILGIREVIKTDSQVAFTMPLVVGVLLSTIVGVFAIKILIKMLKKDKLHYFSYYLWLVGLITIVFSFIK</sequence>
<accession>A0A1M4PNL4</accession>
<evidence type="ECO:0000256" key="8">
    <source>
        <dbReference type="ARBA" id="ARBA00022960"/>
    </source>
</evidence>
<keyword evidence="10 17" id="KW-1133">Transmembrane helix</keyword>
<evidence type="ECO:0000256" key="16">
    <source>
        <dbReference type="ARBA" id="ARBA00047594"/>
    </source>
</evidence>
<keyword evidence="5 17" id="KW-1003">Cell membrane</keyword>
<keyword evidence="8 17" id="KW-0133">Cell shape</keyword>
<dbReference type="AlphaFoldDB" id="A0A1M4PNL4"/>
<keyword evidence="11 17" id="KW-0472">Membrane</keyword>
<keyword evidence="7 17" id="KW-0378">Hydrolase</keyword>
<proteinExistence type="inferred from homology"/>
<dbReference type="GO" id="GO:0008360">
    <property type="term" value="P:regulation of cell shape"/>
    <property type="evidence" value="ECO:0007669"/>
    <property type="project" value="UniProtKB-KW"/>
</dbReference>
<comment type="subcellular location">
    <subcellularLocation>
        <location evidence="1 17">Cell membrane</location>
        <topology evidence="1 17">Multi-pass membrane protein</topology>
    </subcellularLocation>
</comment>
<dbReference type="GO" id="GO:0005886">
    <property type="term" value="C:plasma membrane"/>
    <property type="evidence" value="ECO:0007669"/>
    <property type="project" value="UniProtKB-SubCell"/>
</dbReference>
<keyword evidence="12 17" id="KW-0046">Antibiotic resistance</keyword>
<dbReference type="PANTHER" id="PTHR30622:SF4">
    <property type="entry name" value="UNDECAPRENYL-DIPHOSPHATASE"/>
    <property type="match status" value="1"/>
</dbReference>
<evidence type="ECO:0000256" key="17">
    <source>
        <dbReference type="HAMAP-Rule" id="MF_01006"/>
    </source>
</evidence>
<evidence type="ECO:0000256" key="5">
    <source>
        <dbReference type="ARBA" id="ARBA00022475"/>
    </source>
</evidence>
<keyword evidence="6 17" id="KW-0812">Transmembrane</keyword>